<dbReference type="InterPro" id="IPR003593">
    <property type="entry name" value="AAA+_ATPase"/>
</dbReference>
<evidence type="ECO:0000256" key="3">
    <source>
        <dbReference type="ARBA" id="ARBA00022840"/>
    </source>
</evidence>
<evidence type="ECO:0000259" key="4">
    <source>
        <dbReference type="PROSITE" id="PS50893"/>
    </source>
</evidence>
<evidence type="ECO:0000256" key="2">
    <source>
        <dbReference type="ARBA" id="ARBA00022741"/>
    </source>
</evidence>
<dbReference type="GO" id="GO:0016887">
    <property type="term" value="F:ATP hydrolysis activity"/>
    <property type="evidence" value="ECO:0007669"/>
    <property type="project" value="InterPro"/>
</dbReference>
<dbReference type="InterPro" id="IPR017871">
    <property type="entry name" value="ABC_transporter-like_CS"/>
</dbReference>
<dbReference type="PANTHER" id="PTHR19211">
    <property type="entry name" value="ATP-BINDING TRANSPORT PROTEIN-RELATED"/>
    <property type="match status" value="1"/>
</dbReference>
<dbReference type="EMBL" id="VTXC01000064">
    <property type="protein sequence ID" value="NOH73086.1"/>
    <property type="molecule type" value="Genomic_DNA"/>
</dbReference>
<evidence type="ECO:0000313" key="5">
    <source>
        <dbReference type="EMBL" id="NOH73086.1"/>
    </source>
</evidence>
<accession>A0A7Y4EG64</accession>
<dbReference type="Proteomes" id="UP000565719">
    <property type="component" value="Unassembled WGS sequence"/>
</dbReference>
<comment type="caution">
    <text evidence="5">The sequence shown here is derived from an EMBL/GenBank/DDBJ whole genome shotgun (WGS) entry which is preliminary data.</text>
</comment>
<organism evidence="5 6">
    <name type="scientific">Vibrio pectenicida</name>
    <dbReference type="NCBI Taxonomy" id="62763"/>
    <lineage>
        <taxon>Bacteria</taxon>
        <taxon>Pseudomonadati</taxon>
        <taxon>Pseudomonadota</taxon>
        <taxon>Gammaproteobacteria</taxon>
        <taxon>Vibrionales</taxon>
        <taxon>Vibrionaceae</taxon>
        <taxon>Vibrio</taxon>
    </lineage>
</organism>
<dbReference type="Pfam" id="PF00005">
    <property type="entry name" value="ABC_tran"/>
    <property type="match status" value="2"/>
</dbReference>
<dbReference type="PANTHER" id="PTHR19211:SF6">
    <property type="entry name" value="BLL7188 PROTEIN"/>
    <property type="match status" value="1"/>
</dbReference>
<evidence type="ECO:0000313" key="6">
    <source>
        <dbReference type="Proteomes" id="UP000565719"/>
    </source>
</evidence>
<dbReference type="SUPFAM" id="SSF52540">
    <property type="entry name" value="P-loop containing nucleoside triphosphate hydrolases"/>
    <property type="match status" value="2"/>
</dbReference>
<dbReference type="PROSITE" id="PS50893">
    <property type="entry name" value="ABC_TRANSPORTER_2"/>
    <property type="match status" value="1"/>
</dbReference>
<dbReference type="InterPro" id="IPR050611">
    <property type="entry name" value="ABCF"/>
</dbReference>
<reference evidence="5 6" key="1">
    <citation type="submission" date="2019-09" db="EMBL/GenBank/DDBJ databases">
        <title>Draft genome sequencing and comparative genomics of hatchery-associated Vibrios.</title>
        <authorList>
            <person name="Kehlet-Delgado H."/>
            <person name="Mueller R.S."/>
        </authorList>
    </citation>
    <scope>NUCLEOTIDE SEQUENCE [LARGE SCALE GENOMIC DNA]</scope>
    <source>
        <strain evidence="5 6">99-46-Y</strain>
    </source>
</reference>
<gene>
    <name evidence="5" type="ORF">F0225_17340</name>
</gene>
<dbReference type="Gene3D" id="3.40.50.300">
    <property type="entry name" value="P-loop containing nucleotide triphosphate hydrolases"/>
    <property type="match status" value="2"/>
</dbReference>
<dbReference type="InterPro" id="IPR027417">
    <property type="entry name" value="P-loop_NTPase"/>
</dbReference>
<feature type="domain" description="ABC transporter" evidence="4">
    <location>
        <begin position="4"/>
        <end position="237"/>
    </location>
</feature>
<dbReference type="InterPro" id="IPR003439">
    <property type="entry name" value="ABC_transporter-like_ATP-bd"/>
</dbReference>
<evidence type="ECO:0000256" key="1">
    <source>
        <dbReference type="ARBA" id="ARBA00022737"/>
    </source>
</evidence>
<name>A0A7Y4EG64_9VIBR</name>
<dbReference type="SMART" id="SM00382">
    <property type="entry name" value="AAA"/>
    <property type="match status" value="2"/>
</dbReference>
<dbReference type="PROSITE" id="PS00211">
    <property type="entry name" value="ABC_TRANSPORTER_1"/>
    <property type="match status" value="1"/>
</dbReference>
<dbReference type="GO" id="GO:0005524">
    <property type="term" value="F:ATP binding"/>
    <property type="evidence" value="ECO:0007669"/>
    <property type="project" value="UniProtKB-KW"/>
</dbReference>
<dbReference type="AlphaFoldDB" id="A0A7Y4EG64"/>
<dbReference type="RefSeq" id="WP_171362097.1">
    <property type="nucleotide sequence ID" value="NZ_VTXC01000064.1"/>
</dbReference>
<protein>
    <submittedName>
        <fullName evidence="5">ABC-F family ATP-binding cassette domain-containing protein</fullName>
    </submittedName>
</protein>
<proteinExistence type="predicted"/>
<sequence length="532" mass="59800">MAIFHAHNISYTFANGDNLFKNISCTMDKLRVGLVGRNGIGKSILASILSETVAPSSGTLIAPSSCSMYHQQPSIKPNDGMSIAQYLDKQHVLEALKHVEMGSCLQKWFDLIGPNWELELQLNQQLIDLGLPPDPNLLCSELSGGQLNRLILWKLFEQNNAFLILDEPSNHLDKPSKQWLIDCMQRFPGAILLISHDKELLSEVDEIWELSNTGLQVFGGNYHFFEEKKQSEQQAIERQLTNIGRQKKHLTTQAQRNFEKAQQRASKSNKLRKSGSQAKILLNGMKENAENSASNRSKLTQLRKAQLQSQELQISTKQDKWKNQRFNVIKYSETLRTRISFLDGKLAFGSTAKLTLQLFHGEKIHLQGYNGCGKSTLLKTLLGELPLSEGHINTNGTFYYLDQHLTNINQTLSVLDNLCSQVKGINQCEARTLLAGIGFRGDSVFKSSKVLSGGEKMKLSMLIVSHQTNHPFLLLDEPDNHLDIDSKAMLADALRHYQGGFLLVSHDNDFAYDCSITRCYHMKDGGLTLDEN</sequence>
<keyword evidence="2" id="KW-0547">Nucleotide-binding</keyword>
<keyword evidence="1" id="KW-0677">Repeat</keyword>
<keyword evidence="3 5" id="KW-0067">ATP-binding</keyword>